<dbReference type="STRING" id="5601.A0A0D2CGY7"/>
<feature type="region of interest" description="Disordered" evidence="1">
    <location>
        <begin position="1"/>
        <end position="32"/>
    </location>
</feature>
<feature type="compositionally biased region" description="Basic and acidic residues" evidence="1">
    <location>
        <begin position="445"/>
        <end position="466"/>
    </location>
</feature>
<keyword evidence="3" id="KW-1185">Reference proteome</keyword>
<evidence type="ECO:0000313" key="3">
    <source>
        <dbReference type="Proteomes" id="UP000054266"/>
    </source>
</evidence>
<feature type="compositionally biased region" description="Basic and acidic residues" evidence="1">
    <location>
        <begin position="234"/>
        <end position="257"/>
    </location>
</feature>
<dbReference type="EMBL" id="KN846961">
    <property type="protein sequence ID" value="KIW64431.1"/>
    <property type="molecule type" value="Genomic_DNA"/>
</dbReference>
<name>A0A0D2CGY7_9EURO</name>
<feature type="compositionally biased region" description="Polar residues" evidence="1">
    <location>
        <begin position="370"/>
        <end position="383"/>
    </location>
</feature>
<evidence type="ECO:0000256" key="1">
    <source>
        <dbReference type="SAM" id="MobiDB-lite"/>
    </source>
</evidence>
<sequence length="503" mass="55771">MANDPHPPPSNFPPSMGPGARPANPSGDGPDTRTKLMQIMRARSKYQVSVEPETLSLSYELNDTPRLYRLSFDAMPLQGVSRWWLYGGPQRARRAGILAIDIIRGSENVAKRPVTQHEAEALTYWTSKRLLYSSYVTAASVLVGTFLARRGHARMKFPIIPAKPLEQYNHFPLKQIPILTGQTAQGAWQFTRYGIWIQLTFLIASPTVGTAASLYIANAMARDSRTQELIHALDPKNAWESRGQSDPDRHTSPDRRRQLPSGFETQNGGPDSEPDSRLDFREPERSGRADQAMPRNYSSGDTIEQGAANGTDTLSDSAVKNLEDRQQYESYPSSPQQQPQRQVQSTSPSAPADSDPFFYDDASPTVGNDPDNSSAVSYPQPSGGSVWERIRRGGNASAPSRPPLYDHRAQPGEARSSGIAQQEAESREREAVSTEGRFRSAGSLRDGRDREQAQREFDEMLERERQQSGSDEYGRGMRAIEQGEENGDADASGGSAWERRRGE</sequence>
<reference evidence="2 3" key="1">
    <citation type="submission" date="2015-01" db="EMBL/GenBank/DDBJ databases">
        <title>The Genome Sequence of Capronia semiimmersa CBS27337.</title>
        <authorList>
            <consortium name="The Broad Institute Genomics Platform"/>
            <person name="Cuomo C."/>
            <person name="de Hoog S."/>
            <person name="Gorbushina A."/>
            <person name="Stielow B."/>
            <person name="Teixiera M."/>
            <person name="Abouelleil A."/>
            <person name="Chapman S.B."/>
            <person name="Priest M."/>
            <person name="Young S.K."/>
            <person name="Wortman J."/>
            <person name="Nusbaum C."/>
            <person name="Birren B."/>
        </authorList>
    </citation>
    <scope>NUCLEOTIDE SEQUENCE [LARGE SCALE GENOMIC DNA]</scope>
    <source>
        <strain evidence="2 3">CBS 27337</strain>
    </source>
</reference>
<dbReference type="Proteomes" id="UP000054266">
    <property type="component" value="Unassembled WGS sequence"/>
</dbReference>
<protein>
    <submittedName>
        <fullName evidence="2">Uncharacterized protein</fullName>
    </submittedName>
</protein>
<accession>A0A0D2CGY7</accession>
<gene>
    <name evidence="2" type="ORF">PV04_09364</name>
</gene>
<feature type="region of interest" description="Disordered" evidence="1">
    <location>
        <begin position="234"/>
        <end position="503"/>
    </location>
</feature>
<proteinExistence type="predicted"/>
<dbReference type="AlphaFoldDB" id="A0A0D2CGY7"/>
<evidence type="ECO:0000313" key="2">
    <source>
        <dbReference type="EMBL" id="KIW64431.1"/>
    </source>
</evidence>
<dbReference type="HOGENOM" id="CLU_541838_0_0_1"/>
<feature type="compositionally biased region" description="Polar residues" evidence="1">
    <location>
        <begin position="296"/>
        <end position="318"/>
    </location>
</feature>
<feature type="compositionally biased region" description="Basic and acidic residues" evidence="1">
    <location>
        <begin position="274"/>
        <end position="288"/>
    </location>
</feature>
<feature type="compositionally biased region" description="Basic and acidic residues" evidence="1">
    <location>
        <begin position="424"/>
        <end position="438"/>
    </location>
</feature>
<organism evidence="2 3">
    <name type="scientific">Phialophora macrospora</name>
    <dbReference type="NCBI Taxonomy" id="1851006"/>
    <lineage>
        <taxon>Eukaryota</taxon>
        <taxon>Fungi</taxon>
        <taxon>Dikarya</taxon>
        <taxon>Ascomycota</taxon>
        <taxon>Pezizomycotina</taxon>
        <taxon>Eurotiomycetes</taxon>
        <taxon>Chaetothyriomycetidae</taxon>
        <taxon>Chaetothyriales</taxon>
        <taxon>Herpotrichiellaceae</taxon>
        <taxon>Phialophora</taxon>
    </lineage>
</organism>
<feature type="compositionally biased region" description="Pro residues" evidence="1">
    <location>
        <begin position="1"/>
        <end position="16"/>
    </location>
</feature>
<feature type="compositionally biased region" description="Low complexity" evidence="1">
    <location>
        <begin position="328"/>
        <end position="357"/>
    </location>
</feature>